<sequence length="556" mass="61449">MDGSEIGLFGTLRLMKRTTDEQVAVFPIDEETVTFGRDPTCSVRLYYPEISALHAKIVFQERKAFLVVLGDAGLTIDGCPVLPSTNASLPTTIPVSNNCEIEIHKKRFIFSYPPKQLRSPLYNIDSPVKPENGGGGRRKLRMSMIHSAQVFTPRGKPSSDPLANLHILQSPLKQLVPSPRKPSALKNSHIPEPDEIEEEIVLVESDTPHVVQEDKDLVILERVDVQAPPPPTPPAQRPRPSMNIYMTPNRRTRSSLHRAVLIRSVHRAVMAREEEEEEKEVEEVIVGEAAAAESQGHDNDNDEEFNNEHEGNAGNEHGESDEDGSGADSDTAEEPTPQPSTWRKSLNAVRARVVWPFRSSSTAPEENDDDDDHRDEDEDEEDEHAQMDPDQDAQSPPPSSSPPHTYITPQAQPHLTPARAPRPLGSFMTPQVSHPQSGIGIGMGRGAGRNSFGGALRVPLPPGVSALAPSGPVETWGGAKRVRVEPKWRIGDIEVRGAEGVKEEDKAGTGFGRTRVSEEERKVSTCVFFYFYGAWEVGKWHGKHNLEWLLYDLGLL</sequence>
<gene>
    <name evidence="3" type="ORF">EV702DRAFT_145256</name>
</gene>
<feature type="region of interest" description="Disordered" evidence="1">
    <location>
        <begin position="223"/>
        <end position="243"/>
    </location>
</feature>
<evidence type="ECO:0000313" key="4">
    <source>
        <dbReference type="Proteomes" id="UP000714275"/>
    </source>
</evidence>
<name>A0A9P6ZZY8_9AGAM</name>
<feature type="compositionally biased region" description="Acidic residues" evidence="1">
    <location>
        <begin position="365"/>
        <end position="383"/>
    </location>
</feature>
<feature type="region of interest" description="Disordered" evidence="1">
    <location>
        <begin position="291"/>
        <end position="435"/>
    </location>
</feature>
<proteinExistence type="predicted"/>
<protein>
    <recommendedName>
        <fullName evidence="2">FHA domain-containing protein</fullName>
    </recommendedName>
</protein>
<comment type="caution">
    <text evidence="3">The sequence shown here is derived from an EMBL/GenBank/DDBJ whole genome shotgun (WGS) entry which is preliminary data.</text>
</comment>
<keyword evidence="4" id="KW-1185">Reference proteome</keyword>
<evidence type="ECO:0000259" key="2">
    <source>
        <dbReference type="PROSITE" id="PS50006"/>
    </source>
</evidence>
<accession>A0A9P6ZZY8</accession>
<dbReference type="Gene3D" id="2.60.200.20">
    <property type="match status" value="1"/>
</dbReference>
<dbReference type="Proteomes" id="UP000714275">
    <property type="component" value="Unassembled WGS sequence"/>
</dbReference>
<feature type="compositionally biased region" description="Acidic residues" evidence="1">
    <location>
        <begin position="319"/>
        <end position="333"/>
    </location>
</feature>
<organism evidence="3 4">
    <name type="scientific">Suillus placidus</name>
    <dbReference type="NCBI Taxonomy" id="48579"/>
    <lineage>
        <taxon>Eukaryota</taxon>
        <taxon>Fungi</taxon>
        <taxon>Dikarya</taxon>
        <taxon>Basidiomycota</taxon>
        <taxon>Agaricomycotina</taxon>
        <taxon>Agaricomycetes</taxon>
        <taxon>Agaricomycetidae</taxon>
        <taxon>Boletales</taxon>
        <taxon>Suillineae</taxon>
        <taxon>Suillaceae</taxon>
        <taxon>Suillus</taxon>
    </lineage>
</organism>
<dbReference type="Pfam" id="PF00498">
    <property type="entry name" value="FHA"/>
    <property type="match status" value="1"/>
</dbReference>
<dbReference type="OrthoDB" id="6288785at2759"/>
<feature type="domain" description="FHA" evidence="2">
    <location>
        <begin position="33"/>
        <end position="81"/>
    </location>
</feature>
<dbReference type="PROSITE" id="PS50006">
    <property type="entry name" value="FHA_DOMAIN"/>
    <property type="match status" value="1"/>
</dbReference>
<dbReference type="SUPFAM" id="SSF49879">
    <property type="entry name" value="SMAD/FHA domain"/>
    <property type="match status" value="1"/>
</dbReference>
<reference evidence="3" key="1">
    <citation type="journal article" date="2020" name="New Phytol.">
        <title>Comparative genomics reveals dynamic genome evolution in host specialist ectomycorrhizal fungi.</title>
        <authorList>
            <person name="Lofgren L.A."/>
            <person name="Nguyen N.H."/>
            <person name="Vilgalys R."/>
            <person name="Ruytinx J."/>
            <person name="Liao H.L."/>
            <person name="Branco S."/>
            <person name="Kuo A."/>
            <person name="LaButti K."/>
            <person name="Lipzen A."/>
            <person name="Andreopoulos W."/>
            <person name="Pangilinan J."/>
            <person name="Riley R."/>
            <person name="Hundley H."/>
            <person name="Na H."/>
            <person name="Barry K."/>
            <person name="Grigoriev I.V."/>
            <person name="Stajich J.E."/>
            <person name="Kennedy P.G."/>
        </authorList>
    </citation>
    <scope>NUCLEOTIDE SEQUENCE</scope>
    <source>
        <strain evidence="3">DOB743</strain>
    </source>
</reference>
<dbReference type="InterPro" id="IPR008984">
    <property type="entry name" value="SMAD_FHA_dom_sf"/>
</dbReference>
<dbReference type="EMBL" id="JABBWD010000014">
    <property type="protein sequence ID" value="KAG1778931.1"/>
    <property type="molecule type" value="Genomic_DNA"/>
</dbReference>
<dbReference type="AlphaFoldDB" id="A0A9P6ZZY8"/>
<evidence type="ECO:0000256" key="1">
    <source>
        <dbReference type="SAM" id="MobiDB-lite"/>
    </source>
</evidence>
<dbReference type="SMART" id="SM00240">
    <property type="entry name" value="FHA"/>
    <property type="match status" value="1"/>
</dbReference>
<dbReference type="InterPro" id="IPR000253">
    <property type="entry name" value="FHA_dom"/>
</dbReference>
<feature type="compositionally biased region" description="Pro residues" evidence="1">
    <location>
        <begin position="227"/>
        <end position="237"/>
    </location>
</feature>
<evidence type="ECO:0000313" key="3">
    <source>
        <dbReference type="EMBL" id="KAG1778931.1"/>
    </source>
</evidence>